<dbReference type="PANTHER" id="PTHR12815:SF47">
    <property type="entry name" value="TRANSLOCATION AND ASSEMBLY MODULE SUBUNIT TAMA"/>
    <property type="match status" value="1"/>
</dbReference>
<evidence type="ECO:0000256" key="3">
    <source>
        <dbReference type="ARBA" id="ARBA00022729"/>
    </source>
</evidence>
<organism evidence="8 9">
    <name type="scientific">Balneicella halophila</name>
    <dbReference type="NCBI Taxonomy" id="1537566"/>
    <lineage>
        <taxon>Bacteria</taxon>
        <taxon>Pseudomonadati</taxon>
        <taxon>Bacteroidota</taxon>
        <taxon>Bacteroidia</taxon>
        <taxon>Bacteroidales</taxon>
        <taxon>Balneicellaceae</taxon>
        <taxon>Balneicella</taxon>
    </lineage>
</organism>
<dbReference type="PROSITE" id="PS51257">
    <property type="entry name" value="PROKAR_LIPOPROTEIN"/>
    <property type="match status" value="1"/>
</dbReference>
<keyword evidence="5" id="KW-0998">Cell outer membrane</keyword>
<dbReference type="OrthoDB" id="9814535at2"/>
<evidence type="ECO:0000256" key="4">
    <source>
        <dbReference type="ARBA" id="ARBA00023136"/>
    </source>
</evidence>
<dbReference type="Pfam" id="PF01103">
    <property type="entry name" value="Omp85"/>
    <property type="match status" value="1"/>
</dbReference>
<feature type="domain" description="Bacterial surface antigen (D15)" evidence="7">
    <location>
        <begin position="433"/>
        <end position="773"/>
    </location>
</feature>
<dbReference type="RefSeq" id="WP_133241454.1">
    <property type="nucleotide sequence ID" value="NZ_QENZ01000003.1"/>
</dbReference>
<proteinExistence type="predicted"/>
<evidence type="ECO:0000259" key="7">
    <source>
        <dbReference type="Pfam" id="PF01103"/>
    </source>
</evidence>
<dbReference type="Gene3D" id="2.40.160.50">
    <property type="entry name" value="membrane protein fhac: a member of the omp85/tpsb transporter family"/>
    <property type="match status" value="1"/>
</dbReference>
<keyword evidence="9" id="KW-1185">Reference proteome</keyword>
<accession>A0A7L4URT0</accession>
<keyword evidence="3 6" id="KW-0732">Signal</keyword>
<dbReference type="AlphaFoldDB" id="A0A7L4URT0"/>
<evidence type="ECO:0000256" key="2">
    <source>
        <dbReference type="ARBA" id="ARBA00022692"/>
    </source>
</evidence>
<keyword evidence="4" id="KW-0472">Membrane</keyword>
<dbReference type="Proteomes" id="UP000251835">
    <property type="component" value="Unassembled WGS sequence"/>
</dbReference>
<evidence type="ECO:0000313" key="9">
    <source>
        <dbReference type="Proteomes" id="UP000251835"/>
    </source>
</evidence>
<dbReference type="InterPro" id="IPR000184">
    <property type="entry name" value="Bac_surfAg_D15"/>
</dbReference>
<sequence>MKKTIKYILLLLSISFVFACSTTKYVSEDEFLLTKVKIDIDDKRVAESKAEAYVKQKPNNRILGEIPFNVWMYNLSGSDSTKKINRFLRKLGEAPVIYDSIQTHRTLIQLERFMANKGFYDAEIEVRENFSKKKVKVNYIIKANEPKVIANIIRRKDSLLYKVIGKENMRIELPDSSSLRQTLIQQKKKAFIRKNDLLDVDKLKEERERLEALYELQGYFNFDEDNIHFYLDTTKLNNKVDIYYGLRTVDSLELRKYKIRKITVYLDIEAQDKGMENKFDSIKFDDITFFYKDKMSYKPFTLARAILIKEGQLYSPENVDETKRRLGILKQFKYSNVGFREFATNDSIGLLDCYIQLVSQKRQSYSVEATATVNAGDFGFATNLRYQHKNLFRGAELFTVQLSAGIERLRREHLTSKFDASEFGATVNLISPKFYLPFFKVKNWRARVPRTSTSIVYNYAERPEYLRTITDLTFSYQWRSNDHFSHIFTPIDLGLLKVNADPDFLENLNNYYRQTSYVDHIIPSMRYSLRFDNQGKTRKTTYQRARFNVESSGNLLNAIDHLMARNDREDLTENDYFSYFGIRYAQYIRSDIEFTYNQFINPKHALIYHIFLGAGFPYGNSEVMPFEKMYFAGGPNSMRAWHPRSLGPGGSRANPPNLRLSYGEFKLEGNLEYRFSLAKSLEGALFVDAGNVWNLSDLGEKDPDSKFEFDSFYKQIAVGTGLGLRYDISNIILRLDAGIKLVDPYLQGDRFVPKNSSYDLKDITFNFGIGYPF</sequence>
<gene>
    <name evidence="8" type="ORF">C7377_0673</name>
</gene>
<comment type="subcellular location">
    <subcellularLocation>
        <location evidence="1">Membrane</location>
    </subcellularLocation>
</comment>
<evidence type="ECO:0000256" key="1">
    <source>
        <dbReference type="ARBA" id="ARBA00004370"/>
    </source>
</evidence>
<evidence type="ECO:0000256" key="6">
    <source>
        <dbReference type="SAM" id="SignalP"/>
    </source>
</evidence>
<dbReference type="InterPro" id="IPR039910">
    <property type="entry name" value="D15-like"/>
</dbReference>
<keyword evidence="2" id="KW-0812">Transmembrane</keyword>
<protein>
    <submittedName>
        <fullName evidence="8">Outer membrane protein assembly factor BamA</fullName>
    </submittedName>
</protein>
<reference evidence="8 9" key="1">
    <citation type="submission" date="2018-05" db="EMBL/GenBank/DDBJ databases">
        <title>Genomic Encyclopedia of Type Strains, Phase IV (KMG-IV): sequencing the most valuable type-strain genomes for metagenomic binning, comparative biology and taxonomic classification.</title>
        <authorList>
            <person name="Goeker M."/>
        </authorList>
    </citation>
    <scope>NUCLEOTIDE SEQUENCE [LARGE SCALE GENOMIC DNA]</scope>
    <source>
        <strain evidence="8 9">DSM 28579</strain>
    </source>
</reference>
<dbReference type="GO" id="GO:0019867">
    <property type="term" value="C:outer membrane"/>
    <property type="evidence" value="ECO:0007669"/>
    <property type="project" value="InterPro"/>
</dbReference>
<dbReference type="EMBL" id="QENZ01000003">
    <property type="protein sequence ID" value="PVX52359.1"/>
    <property type="molecule type" value="Genomic_DNA"/>
</dbReference>
<evidence type="ECO:0000313" key="8">
    <source>
        <dbReference type="EMBL" id="PVX52359.1"/>
    </source>
</evidence>
<evidence type="ECO:0000256" key="5">
    <source>
        <dbReference type="ARBA" id="ARBA00023237"/>
    </source>
</evidence>
<name>A0A7L4URT0_BALHA</name>
<feature type="signal peptide" evidence="6">
    <location>
        <begin position="1"/>
        <end position="19"/>
    </location>
</feature>
<feature type="chain" id="PRO_5029588640" evidence="6">
    <location>
        <begin position="20"/>
        <end position="773"/>
    </location>
</feature>
<dbReference type="PANTHER" id="PTHR12815">
    <property type="entry name" value="SORTING AND ASSEMBLY MACHINERY SAMM50 PROTEIN FAMILY MEMBER"/>
    <property type="match status" value="1"/>
</dbReference>
<comment type="caution">
    <text evidence="8">The sequence shown here is derived from an EMBL/GenBank/DDBJ whole genome shotgun (WGS) entry which is preliminary data.</text>
</comment>